<evidence type="ECO:0000313" key="3">
    <source>
        <dbReference type="Proteomes" id="UP000464658"/>
    </source>
</evidence>
<gene>
    <name evidence="2" type="ORF">BsIDN1_11080</name>
</gene>
<dbReference type="CDD" id="cd13402">
    <property type="entry name" value="LT_TF-like"/>
    <property type="match status" value="1"/>
</dbReference>
<sequence length="203" mass="22129">MFGGGGSAAVKKWVAQAISIKGISPSYAGALQTIAMKESGGNPNVVNRWDSNWKAGHPSQGLMQFIPSTFAAYKEPGYGNIKNPVHQIIAAINYLNRRYGGIYNHPGLKSMARGGPYKGYATGGRIIGDQWAMVGEQGPELMRLSGGSTIYNNRRTNSMLSDAAYTPSSSSTTYSNSSNSNSFFFTDSLCPSFWRYFSRKRKH</sequence>
<name>A0A5S9M1M5_BACIA</name>
<proteinExistence type="predicted"/>
<dbReference type="InterPro" id="IPR008258">
    <property type="entry name" value="Transglycosylase_SLT_dom_1"/>
</dbReference>
<feature type="domain" description="Transglycosylase SLT" evidence="1">
    <location>
        <begin position="31"/>
        <end position="132"/>
    </location>
</feature>
<dbReference type="AlphaFoldDB" id="A0A5S9M1M5"/>
<reference evidence="2 3" key="1">
    <citation type="submission" date="2019-12" db="EMBL/GenBank/DDBJ databases">
        <title>Full genome sequence of a Bacillus safensis strain isolated from commercially available natto in Indonesia.</title>
        <authorList>
            <person name="Yoshida M."/>
            <person name="Uomi M."/>
            <person name="Waturangi D."/>
            <person name="Ekaputri J.J."/>
            <person name="Setiamarga D.H.E."/>
        </authorList>
    </citation>
    <scope>NUCLEOTIDE SEQUENCE [LARGE SCALE GENOMIC DNA]</scope>
    <source>
        <strain evidence="2 3">IDN1</strain>
    </source>
</reference>
<dbReference type="Gene3D" id="1.10.530.10">
    <property type="match status" value="1"/>
</dbReference>
<dbReference type="EMBL" id="AP021906">
    <property type="protein sequence ID" value="BBP87490.1"/>
    <property type="molecule type" value="Genomic_DNA"/>
</dbReference>
<accession>A0A5S9M1M5</accession>
<organism evidence="2 3">
    <name type="scientific">Bacillus safensis</name>
    <dbReference type="NCBI Taxonomy" id="561879"/>
    <lineage>
        <taxon>Bacteria</taxon>
        <taxon>Bacillati</taxon>
        <taxon>Bacillota</taxon>
        <taxon>Bacilli</taxon>
        <taxon>Bacillales</taxon>
        <taxon>Bacillaceae</taxon>
        <taxon>Bacillus</taxon>
    </lineage>
</organism>
<dbReference type="Proteomes" id="UP000464658">
    <property type="component" value="Chromosome"/>
</dbReference>
<dbReference type="InterPro" id="IPR023346">
    <property type="entry name" value="Lysozyme-like_dom_sf"/>
</dbReference>
<dbReference type="SUPFAM" id="SSF53955">
    <property type="entry name" value="Lysozyme-like"/>
    <property type="match status" value="1"/>
</dbReference>
<evidence type="ECO:0000313" key="2">
    <source>
        <dbReference type="EMBL" id="BBP87490.1"/>
    </source>
</evidence>
<protein>
    <recommendedName>
        <fullName evidence="1">Transglycosylase SLT domain-containing protein</fullName>
    </recommendedName>
</protein>
<dbReference type="Pfam" id="PF01464">
    <property type="entry name" value="SLT"/>
    <property type="match status" value="1"/>
</dbReference>
<evidence type="ECO:0000259" key="1">
    <source>
        <dbReference type="Pfam" id="PF01464"/>
    </source>
</evidence>